<evidence type="ECO:0000313" key="2">
    <source>
        <dbReference type="Proteomes" id="UP000187209"/>
    </source>
</evidence>
<dbReference type="EMBL" id="MPUH01000154">
    <property type="protein sequence ID" value="OMJ88311.1"/>
    <property type="molecule type" value="Genomic_DNA"/>
</dbReference>
<name>A0A1R2CH34_9CILI</name>
<sequence length="66" mass="7905">MGCAVVFRRIPSIHEQKKRPLIYLKHTKPDLRIHGLFCILEENSWLEQSINQYRKETRVITEEPNT</sequence>
<organism evidence="1 2">
    <name type="scientific">Stentor coeruleus</name>
    <dbReference type="NCBI Taxonomy" id="5963"/>
    <lineage>
        <taxon>Eukaryota</taxon>
        <taxon>Sar</taxon>
        <taxon>Alveolata</taxon>
        <taxon>Ciliophora</taxon>
        <taxon>Postciliodesmatophora</taxon>
        <taxon>Heterotrichea</taxon>
        <taxon>Heterotrichida</taxon>
        <taxon>Stentoridae</taxon>
        <taxon>Stentor</taxon>
    </lineage>
</organism>
<dbReference type="Proteomes" id="UP000187209">
    <property type="component" value="Unassembled WGS sequence"/>
</dbReference>
<gene>
    <name evidence="1" type="ORF">SteCoe_9815</name>
</gene>
<dbReference type="AlphaFoldDB" id="A0A1R2CH34"/>
<comment type="caution">
    <text evidence="1">The sequence shown here is derived from an EMBL/GenBank/DDBJ whole genome shotgun (WGS) entry which is preliminary data.</text>
</comment>
<evidence type="ECO:0000313" key="1">
    <source>
        <dbReference type="EMBL" id="OMJ88311.1"/>
    </source>
</evidence>
<proteinExistence type="predicted"/>
<reference evidence="1 2" key="1">
    <citation type="submission" date="2016-11" db="EMBL/GenBank/DDBJ databases">
        <title>The macronuclear genome of Stentor coeruleus: a giant cell with tiny introns.</title>
        <authorList>
            <person name="Slabodnick M."/>
            <person name="Ruby J.G."/>
            <person name="Reiff S.B."/>
            <person name="Swart E.C."/>
            <person name="Gosai S."/>
            <person name="Prabakaran S."/>
            <person name="Witkowska E."/>
            <person name="Larue G.E."/>
            <person name="Fisher S."/>
            <person name="Freeman R.M."/>
            <person name="Gunawardena J."/>
            <person name="Chu W."/>
            <person name="Stover N.A."/>
            <person name="Gregory B.D."/>
            <person name="Nowacki M."/>
            <person name="Derisi J."/>
            <person name="Roy S.W."/>
            <person name="Marshall W.F."/>
            <person name="Sood P."/>
        </authorList>
    </citation>
    <scope>NUCLEOTIDE SEQUENCE [LARGE SCALE GENOMIC DNA]</scope>
    <source>
        <strain evidence="1">WM001</strain>
    </source>
</reference>
<keyword evidence="2" id="KW-1185">Reference proteome</keyword>
<protein>
    <submittedName>
        <fullName evidence="1">Uncharacterized protein</fullName>
    </submittedName>
</protein>
<accession>A0A1R2CH34</accession>